<name>A0A0G0QAN5_9BACT</name>
<dbReference type="AlphaFoldDB" id="A0A0G0QAN5"/>
<dbReference type="GO" id="GO:0005737">
    <property type="term" value="C:cytoplasm"/>
    <property type="evidence" value="ECO:0007669"/>
    <property type="project" value="UniProtKB-ARBA"/>
</dbReference>
<keyword evidence="1 3" id="KW-0689">Ribosomal protein</keyword>
<dbReference type="InterPro" id="IPR023803">
    <property type="entry name" value="Ribosomal_bS16_dom_sf"/>
</dbReference>
<accession>A0A0G0QAN5</accession>
<dbReference type="Pfam" id="PF00886">
    <property type="entry name" value="Ribosomal_S16"/>
    <property type="match status" value="1"/>
</dbReference>
<dbReference type="PANTHER" id="PTHR12919:SF20">
    <property type="entry name" value="SMALL RIBOSOMAL SUBUNIT PROTEIN BS16M"/>
    <property type="match status" value="1"/>
</dbReference>
<dbReference type="InterPro" id="IPR000307">
    <property type="entry name" value="Ribosomal_bS16"/>
</dbReference>
<protein>
    <recommendedName>
        <fullName evidence="3">Small ribosomal subunit protein bS16</fullName>
    </recommendedName>
</protein>
<sequence length="73" mass="8493">MIKIRLARHGSKKRPFYRIIAVDERKKRSGAALDVIGFWYPSKIEKRLDKKKLEKWLALGAKKTLGVDKLLSK</sequence>
<dbReference type="NCBIfam" id="TIGR00002">
    <property type="entry name" value="S16"/>
    <property type="match status" value="1"/>
</dbReference>
<dbReference type="PANTHER" id="PTHR12919">
    <property type="entry name" value="30S RIBOSOMAL PROTEIN S16"/>
    <property type="match status" value="1"/>
</dbReference>
<keyword evidence="2 3" id="KW-0687">Ribonucleoprotein</keyword>
<dbReference type="HAMAP" id="MF_00385">
    <property type="entry name" value="Ribosomal_bS16"/>
    <property type="match status" value="1"/>
</dbReference>
<dbReference type="Gene3D" id="3.30.1320.10">
    <property type="match status" value="1"/>
</dbReference>
<evidence type="ECO:0000313" key="4">
    <source>
        <dbReference type="EMBL" id="KKQ98751.1"/>
    </source>
</evidence>
<dbReference type="GO" id="GO:0003735">
    <property type="term" value="F:structural constituent of ribosome"/>
    <property type="evidence" value="ECO:0007669"/>
    <property type="project" value="InterPro"/>
</dbReference>
<reference evidence="4 5" key="1">
    <citation type="journal article" date="2015" name="Nature">
        <title>rRNA introns, odd ribosomes, and small enigmatic genomes across a large radiation of phyla.</title>
        <authorList>
            <person name="Brown C.T."/>
            <person name="Hug L.A."/>
            <person name="Thomas B.C."/>
            <person name="Sharon I."/>
            <person name="Castelle C.J."/>
            <person name="Singh A."/>
            <person name="Wilkins M.J."/>
            <person name="Williams K.H."/>
            <person name="Banfield J.F."/>
        </authorList>
    </citation>
    <scope>NUCLEOTIDE SEQUENCE [LARGE SCALE GENOMIC DNA]</scope>
</reference>
<dbReference type="Proteomes" id="UP000034325">
    <property type="component" value="Unassembled WGS sequence"/>
</dbReference>
<dbReference type="SUPFAM" id="SSF54565">
    <property type="entry name" value="Ribosomal protein S16"/>
    <property type="match status" value="1"/>
</dbReference>
<dbReference type="GO" id="GO:0006412">
    <property type="term" value="P:translation"/>
    <property type="evidence" value="ECO:0007669"/>
    <property type="project" value="UniProtKB-UniRule"/>
</dbReference>
<comment type="similarity">
    <text evidence="3">Belongs to the bacterial ribosomal protein bS16 family.</text>
</comment>
<evidence type="ECO:0000256" key="2">
    <source>
        <dbReference type="ARBA" id="ARBA00023274"/>
    </source>
</evidence>
<evidence type="ECO:0000256" key="3">
    <source>
        <dbReference type="HAMAP-Rule" id="MF_00385"/>
    </source>
</evidence>
<dbReference type="GO" id="GO:0015935">
    <property type="term" value="C:small ribosomal subunit"/>
    <property type="evidence" value="ECO:0007669"/>
    <property type="project" value="TreeGrafter"/>
</dbReference>
<organism evidence="4 5">
    <name type="scientific">Candidatus Woesebacteria bacterium GW2011_GWA1_39_12</name>
    <dbReference type="NCBI Taxonomy" id="1618549"/>
    <lineage>
        <taxon>Bacteria</taxon>
        <taxon>Candidatus Woeseibacteriota</taxon>
    </lineage>
</organism>
<proteinExistence type="inferred from homology"/>
<gene>
    <name evidence="3" type="primary">rpsP</name>
    <name evidence="4" type="ORF">UT23_C0001G0032</name>
</gene>
<evidence type="ECO:0000256" key="1">
    <source>
        <dbReference type="ARBA" id="ARBA00022980"/>
    </source>
</evidence>
<dbReference type="PATRIC" id="fig|1618549.4.peg.32"/>
<dbReference type="EMBL" id="LBWA01000001">
    <property type="protein sequence ID" value="KKQ98751.1"/>
    <property type="molecule type" value="Genomic_DNA"/>
</dbReference>
<comment type="caution">
    <text evidence="4">The sequence shown here is derived from an EMBL/GenBank/DDBJ whole genome shotgun (WGS) entry which is preliminary data.</text>
</comment>
<evidence type="ECO:0000313" key="5">
    <source>
        <dbReference type="Proteomes" id="UP000034325"/>
    </source>
</evidence>